<dbReference type="EMBL" id="CP012850">
    <property type="protein sequence ID" value="ALI36644.1"/>
    <property type="molecule type" value="Genomic_DNA"/>
</dbReference>
<keyword evidence="2" id="KW-1185">Reference proteome</keyword>
<sequence>MQVEKILKNTGTDVINEFKSSEIEWVRLDLRSSQISSSNIYKEYSFTEQNTTRKSGM</sequence>
<dbReference type="GeneID" id="60422390"/>
<evidence type="ECO:0000313" key="2">
    <source>
        <dbReference type="Proteomes" id="UP000058925"/>
    </source>
</evidence>
<organism evidence="1 2">
    <name type="scientific">Candidatus Nitrosocosmicus oleophilus</name>
    <dbReference type="NCBI Taxonomy" id="1353260"/>
    <lineage>
        <taxon>Archaea</taxon>
        <taxon>Nitrososphaerota</taxon>
        <taxon>Nitrososphaeria</taxon>
        <taxon>Nitrososphaerales</taxon>
        <taxon>Nitrososphaeraceae</taxon>
        <taxon>Candidatus Nitrosocosmicus</taxon>
    </lineage>
</organism>
<evidence type="ECO:0000313" key="1">
    <source>
        <dbReference type="EMBL" id="ALI36644.1"/>
    </source>
</evidence>
<reference evidence="2" key="1">
    <citation type="submission" date="2015-10" db="EMBL/GenBank/DDBJ databases">
        <title>Niche specialization of a soil ammonia-oxidizing archaeon, Candidatus Nitrosocosmicus oleophilus.</title>
        <authorList>
            <person name="Jung M.-Y."/>
            <person name="Rhee S.-K."/>
        </authorList>
    </citation>
    <scope>NUCLEOTIDE SEQUENCE [LARGE SCALE GENOMIC DNA]</scope>
    <source>
        <strain evidence="2">MY3</strain>
    </source>
</reference>
<proteinExistence type="predicted"/>
<dbReference type="KEGG" id="taa:NMY3_02448"/>
<dbReference type="AlphaFoldDB" id="A0A654LYN5"/>
<gene>
    <name evidence="1" type="ORF">NMY3_02448</name>
</gene>
<accession>A0A654LYN5</accession>
<dbReference type="RefSeq" id="WP_196815868.1">
    <property type="nucleotide sequence ID" value="NZ_CP012850.1"/>
</dbReference>
<dbReference type="Proteomes" id="UP000058925">
    <property type="component" value="Chromosome"/>
</dbReference>
<protein>
    <submittedName>
        <fullName evidence="1">Uncharacterized protein</fullName>
    </submittedName>
</protein>
<name>A0A654LYN5_9ARCH</name>